<feature type="region of interest" description="Disordered" evidence="4">
    <location>
        <begin position="390"/>
        <end position="439"/>
    </location>
</feature>
<name>R7VFZ5_CAPTE</name>
<dbReference type="GO" id="GO:0030016">
    <property type="term" value="C:myofibril"/>
    <property type="evidence" value="ECO:0007669"/>
    <property type="project" value="TreeGrafter"/>
</dbReference>
<evidence type="ECO:0000256" key="2">
    <source>
        <dbReference type="ARBA" id="ARBA00022490"/>
    </source>
</evidence>
<evidence type="ECO:0000313" key="5">
    <source>
        <dbReference type="EMBL" id="ELU14605.1"/>
    </source>
</evidence>
<dbReference type="EnsemblMetazoa" id="CapteT226991">
    <property type="protein sequence ID" value="CapteP226991"/>
    <property type="gene ID" value="CapteG226991"/>
</dbReference>
<keyword evidence="2" id="KW-0963">Cytoplasm</keyword>
<evidence type="ECO:0000256" key="4">
    <source>
        <dbReference type="SAM" id="MobiDB-lite"/>
    </source>
</evidence>
<feature type="compositionally biased region" description="Acidic residues" evidence="4">
    <location>
        <begin position="412"/>
        <end position="430"/>
    </location>
</feature>
<accession>R7VFZ5</accession>
<reference evidence="5 7" key="2">
    <citation type="journal article" date="2013" name="Nature">
        <title>Insights into bilaterian evolution from three spiralian genomes.</title>
        <authorList>
            <person name="Simakov O."/>
            <person name="Marletaz F."/>
            <person name="Cho S.J."/>
            <person name="Edsinger-Gonzales E."/>
            <person name="Havlak P."/>
            <person name="Hellsten U."/>
            <person name="Kuo D.H."/>
            <person name="Larsson T."/>
            <person name="Lv J."/>
            <person name="Arendt D."/>
            <person name="Savage R."/>
            <person name="Osoegawa K."/>
            <person name="de Jong P."/>
            <person name="Grimwood J."/>
            <person name="Chapman J.A."/>
            <person name="Shapiro H."/>
            <person name="Aerts A."/>
            <person name="Otillar R.P."/>
            <person name="Terry A.Y."/>
            <person name="Boore J.L."/>
            <person name="Grigoriev I.V."/>
            <person name="Lindberg D.R."/>
            <person name="Seaver E.C."/>
            <person name="Weisblat D.A."/>
            <person name="Putnam N.H."/>
            <person name="Rokhsar D.S."/>
        </authorList>
    </citation>
    <scope>NUCLEOTIDE SEQUENCE</scope>
    <source>
        <strain evidence="5 7">I ESC-2004</strain>
    </source>
</reference>
<keyword evidence="3" id="KW-0206">Cytoskeleton</keyword>
<dbReference type="HOGENOM" id="CLU_031052_1_0_1"/>
<dbReference type="PANTHER" id="PTHR10901">
    <property type="entry name" value="TROPOMODULIN"/>
    <property type="match status" value="1"/>
</dbReference>
<comment type="subcellular location">
    <subcellularLocation>
        <location evidence="1">Cytoplasm</location>
        <location evidence="1">Cytoskeleton</location>
    </subcellularLocation>
</comment>
<dbReference type="AlphaFoldDB" id="R7VFZ5"/>
<sequence>MATKLYGKDASKYDDIDLDELLSKLTEEELVELETDLIDPDDSCIPPSQRCRYKTDKKPSGPFNRKQLLDFLIDKAKNEADWDEAKPYEKVIRGKVWKAKEEDDIQIHEDAETATEWDEVLRGATEEELVDLAAILGFHGMLNQVQYHQAFVSGERDVQTGDTADTPSGAAGTGFRGVAKHQDFKLFEGEPPNTTDVDAALKQLQANDPELKELNLNNIKVNAKSISIDSLCEIAKALKGNCHLEKLHMANTRATEKVAKALAESLKDNKTLKVLNLESNYISGPGFISLLQAINEQQVLHTLKVANQKPSLLGNRIEMHLAELVRQNKSLLNFGIFLEVPAAKIAMREYLQRNNDNVRRQRVGMEQIELPAPREPKWLIRENAEKDVASAALAGTLHSQQPKTEESINDVKEEEDEESEEESEDEEDSDEKFNISLFL</sequence>
<dbReference type="OrthoDB" id="2163268at2759"/>
<dbReference type="EMBL" id="KB294417">
    <property type="protein sequence ID" value="ELU14605.1"/>
    <property type="molecule type" value="Genomic_DNA"/>
</dbReference>
<dbReference type="SMART" id="SM00368">
    <property type="entry name" value="LRR_RI"/>
    <property type="match status" value="2"/>
</dbReference>
<organism evidence="5">
    <name type="scientific">Capitella teleta</name>
    <name type="common">Polychaete worm</name>
    <dbReference type="NCBI Taxonomy" id="283909"/>
    <lineage>
        <taxon>Eukaryota</taxon>
        <taxon>Metazoa</taxon>
        <taxon>Spiralia</taxon>
        <taxon>Lophotrochozoa</taxon>
        <taxon>Annelida</taxon>
        <taxon>Polychaeta</taxon>
        <taxon>Sedentaria</taxon>
        <taxon>Scolecida</taxon>
        <taxon>Capitellidae</taxon>
        <taxon>Capitella</taxon>
    </lineage>
</organism>
<dbReference type="Gene3D" id="3.80.10.10">
    <property type="entry name" value="Ribonuclease Inhibitor"/>
    <property type="match status" value="1"/>
</dbReference>
<evidence type="ECO:0000256" key="3">
    <source>
        <dbReference type="ARBA" id="ARBA00023212"/>
    </source>
</evidence>
<keyword evidence="7" id="KW-1185">Reference proteome</keyword>
<dbReference type="Pfam" id="PF03250">
    <property type="entry name" value="Tropomodulin"/>
    <property type="match status" value="1"/>
</dbReference>
<gene>
    <name evidence="5" type="ORF">CAPTEDRAFT_226991</name>
</gene>
<dbReference type="SUPFAM" id="SSF52047">
    <property type="entry name" value="RNI-like"/>
    <property type="match status" value="1"/>
</dbReference>
<dbReference type="GO" id="GO:0005856">
    <property type="term" value="C:cytoskeleton"/>
    <property type="evidence" value="ECO:0007669"/>
    <property type="project" value="UniProtKB-SubCell"/>
</dbReference>
<dbReference type="InterPro" id="IPR004934">
    <property type="entry name" value="TMOD"/>
</dbReference>
<evidence type="ECO:0008006" key="8">
    <source>
        <dbReference type="Google" id="ProtNLM"/>
    </source>
</evidence>
<evidence type="ECO:0000313" key="6">
    <source>
        <dbReference type="EnsemblMetazoa" id="CapteP226991"/>
    </source>
</evidence>
<dbReference type="OMA" id="PYQRDKL"/>
<dbReference type="GO" id="GO:0005523">
    <property type="term" value="F:tropomyosin binding"/>
    <property type="evidence" value="ECO:0007669"/>
    <property type="project" value="InterPro"/>
</dbReference>
<evidence type="ECO:0000256" key="1">
    <source>
        <dbReference type="ARBA" id="ARBA00004245"/>
    </source>
</evidence>
<evidence type="ECO:0000313" key="7">
    <source>
        <dbReference type="Proteomes" id="UP000014760"/>
    </source>
</evidence>
<dbReference type="PANTHER" id="PTHR10901:SF6">
    <property type="entry name" value="TROPOMODULIN, ISOFORM N"/>
    <property type="match status" value="1"/>
</dbReference>
<dbReference type="FunCoup" id="R7VFZ5">
    <property type="interactions" value="360"/>
</dbReference>
<dbReference type="InterPro" id="IPR032675">
    <property type="entry name" value="LRR_dom_sf"/>
</dbReference>
<reference evidence="7" key="1">
    <citation type="submission" date="2012-12" db="EMBL/GenBank/DDBJ databases">
        <authorList>
            <person name="Hellsten U."/>
            <person name="Grimwood J."/>
            <person name="Chapman J.A."/>
            <person name="Shapiro H."/>
            <person name="Aerts A."/>
            <person name="Otillar R.P."/>
            <person name="Terry A.Y."/>
            <person name="Boore J.L."/>
            <person name="Simakov O."/>
            <person name="Marletaz F."/>
            <person name="Cho S.-J."/>
            <person name="Edsinger-Gonzales E."/>
            <person name="Havlak P."/>
            <person name="Kuo D.-H."/>
            <person name="Larsson T."/>
            <person name="Lv J."/>
            <person name="Arendt D."/>
            <person name="Savage R."/>
            <person name="Osoegawa K."/>
            <person name="de Jong P."/>
            <person name="Lindberg D.R."/>
            <person name="Seaver E.C."/>
            <person name="Weisblat D.A."/>
            <person name="Putnam N.H."/>
            <person name="Grigoriev I.V."/>
            <person name="Rokhsar D.S."/>
        </authorList>
    </citation>
    <scope>NUCLEOTIDE SEQUENCE</scope>
    <source>
        <strain evidence="7">I ESC-2004</strain>
    </source>
</reference>
<dbReference type="EMBL" id="AMQN01000703">
    <property type="status" value="NOT_ANNOTATED_CDS"/>
    <property type="molecule type" value="Genomic_DNA"/>
</dbReference>
<protein>
    <recommendedName>
        <fullName evidence="8">Tropomodulin</fullName>
    </recommendedName>
</protein>
<dbReference type="GO" id="GO:0051694">
    <property type="term" value="P:pointed-end actin filament capping"/>
    <property type="evidence" value="ECO:0007669"/>
    <property type="project" value="InterPro"/>
</dbReference>
<dbReference type="Proteomes" id="UP000014760">
    <property type="component" value="Unassembled WGS sequence"/>
</dbReference>
<reference evidence="6" key="3">
    <citation type="submission" date="2015-06" db="UniProtKB">
        <authorList>
            <consortium name="EnsemblMetazoa"/>
        </authorList>
    </citation>
    <scope>IDENTIFICATION</scope>
</reference>
<dbReference type="GO" id="GO:0007015">
    <property type="term" value="P:actin filament organization"/>
    <property type="evidence" value="ECO:0007669"/>
    <property type="project" value="TreeGrafter"/>
</dbReference>
<proteinExistence type="predicted"/>
<dbReference type="GO" id="GO:0030239">
    <property type="term" value="P:myofibril assembly"/>
    <property type="evidence" value="ECO:0007669"/>
    <property type="project" value="TreeGrafter"/>
</dbReference>
<dbReference type="STRING" id="283909.R7VFZ5"/>